<dbReference type="VEuPathDB" id="FungiDB:ACJ73_08000"/>
<dbReference type="GO" id="GO:1990904">
    <property type="term" value="C:ribonucleoprotein complex"/>
    <property type="evidence" value="ECO:0007669"/>
    <property type="project" value="UniProtKB-KW"/>
</dbReference>
<organism evidence="20 21">
    <name type="scientific">Blastomyces percursus</name>
    <dbReference type="NCBI Taxonomy" id="1658174"/>
    <lineage>
        <taxon>Eukaryota</taxon>
        <taxon>Fungi</taxon>
        <taxon>Dikarya</taxon>
        <taxon>Ascomycota</taxon>
        <taxon>Pezizomycotina</taxon>
        <taxon>Eurotiomycetes</taxon>
        <taxon>Eurotiomycetidae</taxon>
        <taxon>Onygenales</taxon>
        <taxon>Ajellomycetaceae</taxon>
        <taxon>Blastomyces</taxon>
    </lineage>
</organism>
<evidence type="ECO:0000256" key="16">
    <source>
        <dbReference type="ARBA" id="ARBA00023274"/>
    </source>
</evidence>
<dbReference type="Gene3D" id="4.10.1060.50">
    <property type="match status" value="1"/>
</dbReference>
<dbReference type="GO" id="GO:0005737">
    <property type="term" value="C:cytoplasm"/>
    <property type="evidence" value="ECO:0007669"/>
    <property type="project" value="UniProtKB-SubCell"/>
</dbReference>
<protein>
    <submittedName>
        <fullName evidence="20">Ubiquitin-60S ribosomal protein L40</fullName>
    </submittedName>
</protein>
<keyword evidence="6" id="KW-0963">Cytoplasm</keyword>
<evidence type="ECO:0000313" key="21">
    <source>
        <dbReference type="Proteomes" id="UP000242791"/>
    </source>
</evidence>
<feature type="compositionally biased region" description="Basic and acidic residues" evidence="18">
    <location>
        <begin position="688"/>
        <end position="705"/>
    </location>
</feature>
<feature type="region of interest" description="Disordered" evidence="18">
    <location>
        <begin position="547"/>
        <end position="571"/>
    </location>
</feature>
<reference evidence="20 21" key="1">
    <citation type="submission" date="2015-08" db="EMBL/GenBank/DDBJ databases">
        <title>Emmonsia species relationships and genome sequence.</title>
        <authorList>
            <person name="Cuomo C.A."/>
            <person name="Schwartz I.S."/>
            <person name="Kenyon C."/>
            <person name="De Hoog G.S."/>
            <person name="Govender N.P."/>
            <person name="Botha A."/>
            <person name="Moreno L."/>
            <person name="De Vries M."/>
            <person name="Munoz J.F."/>
            <person name="Stielow J.B."/>
        </authorList>
    </citation>
    <scope>NUCLEOTIDE SEQUENCE [LARGE SCALE GENOMIC DNA]</scope>
    <source>
        <strain evidence="20 21">EI222</strain>
    </source>
</reference>
<dbReference type="Pfam" id="PF00240">
    <property type="entry name" value="ubiquitin"/>
    <property type="match status" value="1"/>
</dbReference>
<dbReference type="PRINTS" id="PR00348">
    <property type="entry name" value="UBIQUITIN"/>
</dbReference>
<dbReference type="PANTHER" id="PTHR31576:SF2">
    <property type="entry name" value="TATA BOX-BINDING PROTEIN-ASSOCIATED FACTOR RNA POLYMERASE I SUBUNIT B"/>
    <property type="match status" value="1"/>
</dbReference>
<evidence type="ECO:0000256" key="4">
    <source>
        <dbReference type="ARBA" id="ARBA00008373"/>
    </source>
</evidence>
<feature type="compositionally biased region" description="Basic and acidic residues" evidence="18">
    <location>
        <begin position="504"/>
        <end position="518"/>
    </location>
</feature>
<feature type="region of interest" description="Disordered" evidence="18">
    <location>
        <begin position="688"/>
        <end position="714"/>
    </location>
</feature>
<sequence length="857" mass="95919">MQESVTRGVCGQDGCLETRYILENGLWFCRGGGHQQEGRQVIVDDEDFGKQGRVIRQKRVKAERVSKTYHGTQAYQLFLEAYQLILWKQCHALVHGKGMPVELEALVKDLWTIRLPQLYSRSGDGLAYASDHDADQPQVFSSQRGGGSSAASAASAATGASASDVDADADADADDDTAATAEKEEEANAYHRRRLMESPKLIDSLALCYLGLMLLRVPLGVGVLESWILNDEIPLIRAIRFIPQDMKDRLPAAYHYALDTKNVPTGDQLHRAIANLAVFYRKEFGVRIPPLNAPLILFAYMKQLSLPLEPFPAILNRLQYLAGFNFTYYPSSSTTASSVSSAAATIKGKPGVARRRERRKFQPINLPEVQLVSLLIIAVKLFYPFDDSLAALNAEANVKRYPYSWRDPAAQIMDWEAWMGFQREFSDEGGDGLVNVEGYEVKKKVKVKGREIEIQAGDVFGMDGRQIDEYLDWYERMWGGRGASNPFADMFPTARASDTNHNNGDNETHHQEQHLDPQQKEIEGDGLLTTKLHNVLGELRIRRAISPANTSVSTTTTNGGEQQGTKTQASVKAVNVPRPGSFYQRYRFEDQLNERARAFYEAAARVIGVSLRMVVTGVYQTETRLRVGMDGKGSMGQESEEEEEVEREGEGEDVHDNEVEVDGDGEMEEGLGQRCHASHALSERIFKLAPRHPERSRDSERDDKPIQQQPTSISNHFVKTLTGKTITLEVESSDTIDNVKSKIQDKEGIPPDQQRLIFAGKQLEDGRTLSDYNIQKESTLHLVLRLRGGIIEPSLKALASKYNCDKMICRKCYDKIWLTEHTFDSSAGPPPTPCHQLQKEEVRSHQPTPTKEEAQVD</sequence>
<dbReference type="GO" id="GO:0006412">
    <property type="term" value="P:translation"/>
    <property type="evidence" value="ECO:0007669"/>
    <property type="project" value="InterPro"/>
</dbReference>
<feature type="domain" description="Ubiquitin-like" evidence="19">
    <location>
        <begin position="717"/>
        <end position="789"/>
    </location>
</feature>
<comment type="function">
    <text evidence="17">Component of the ribosome, a large ribonucleoprotein complex responsible for the synthesis of proteins in the cell. The small ribosomal subunit (SSU) binds messenger RNAs (mRNAs) and translates the encoded message by selecting cognate aminoacyl-transfer RNA (tRNA) molecules. The large subunit (LSU) contains the ribosomal catalytic site termed the peptidyl transferase center (PTC), which catalyzes the formation of peptide bonds, thereby polymerizing the amino acids delivered by tRNAs into a polypeptide chain. The nascent polypeptides leave the ribosome through a tunnel in the LSU and interact with protein factors that function in enzymatic processing, targeting, and the membrane insertion of nascent chains at the exit of the ribosomal tunnel. eL40 is essential for translation of a subset of cellular transcripts, including stress response transcripts, such as DDR2.</text>
</comment>
<evidence type="ECO:0000256" key="5">
    <source>
        <dbReference type="ARBA" id="ARBA00010570"/>
    </source>
</evidence>
<dbReference type="SMART" id="SM01377">
    <property type="entry name" value="Ribosomal_L40e"/>
    <property type="match status" value="1"/>
</dbReference>
<evidence type="ECO:0000256" key="10">
    <source>
        <dbReference type="ARBA" id="ARBA00022833"/>
    </source>
</evidence>
<dbReference type="InterPro" id="IPR033599">
    <property type="entry name" value="TAF1B/Rrn7"/>
</dbReference>
<proteinExistence type="inferred from homology"/>
<feature type="region of interest" description="Disordered" evidence="18">
    <location>
        <begin position="489"/>
        <end position="518"/>
    </location>
</feature>
<feature type="region of interest" description="Disordered" evidence="18">
    <location>
        <begin position="629"/>
        <end position="658"/>
    </location>
</feature>
<evidence type="ECO:0000256" key="12">
    <source>
        <dbReference type="ARBA" id="ARBA00023015"/>
    </source>
</evidence>
<evidence type="ECO:0000256" key="18">
    <source>
        <dbReference type="SAM" id="MobiDB-lite"/>
    </source>
</evidence>
<evidence type="ECO:0000256" key="7">
    <source>
        <dbReference type="ARBA" id="ARBA00022499"/>
    </source>
</evidence>
<evidence type="ECO:0000259" key="19">
    <source>
        <dbReference type="PROSITE" id="PS50053"/>
    </source>
</evidence>
<dbReference type="InterPro" id="IPR048540">
    <property type="entry name" value="Rrn7_cyclin_N"/>
</dbReference>
<dbReference type="FunFam" id="3.10.20.90:FF:000014">
    <property type="entry name" value="Ubiquitin-60S ribosomal L40 fusion"/>
    <property type="match status" value="1"/>
</dbReference>
<dbReference type="STRING" id="1658174.A0A1J9PWE3"/>
<keyword evidence="14" id="KW-0804">Transcription</keyword>
<feature type="region of interest" description="Disordered" evidence="18">
    <location>
        <begin position="824"/>
        <end position="857"/>
    </location>
</feature>
<comment type="caution">
    <text evidence="20">The sequence shown here is derived from an EMBL/GenBank/DDBJ whole genome shotgun (WGS) entry which is preliminary data.</text>
</comment>
<dbReference type="GO" id="GO:0001164">
    <property type="term" value="F:RNA polymerase I core promoter sequence-specific DNA binding"/>
    <property type="evidence" value="ECO:0007669"/>
    <property type="project" value="InterPro"/>
</dbReference>
<comment type="subcellular location">
    <subcellularLocation>
        <location evidence="1">Cytoplasm</location>
    </subcellularLocation>
    <subcellularLocation>
        <location evidence="2">Nucleus</location>
        <location evidence="2">Nucleolus</location>
    </subcellularLocation>
</comment>
<feature type="region of interest" description="Disordered" evidence="18">
    <location>
        <begin position="161"/>
        <end position="187"/>
    </location>
</feature>
<name>A0A1J9PWE3_9EURO</name>
<keyword evidence="12" id="KW-0805">Transcription regulation</keyword>
<dbReference type="InterPro" id="IPR001975">
    <property type="entry name" value="Ribosomal_eL40_dom"/>
</dbReference>
<dbReference type="CDD" id="cd01803">
    <property type="entry name" value="Ubl_ubiquitin"/>
    <property type="match status" value="1"/>
</dbReference>
<dbReference type="EMBL" id="LGTZ01001762">
    <property type="protein sequence ID" value="OJD20665.1"/>
    <property type="molecule type" value="Genomic_DNA"/>
</dbReference>
<dbReference type="Pfam" id="PF01020">
    <property type="entry name" value="Ribosomal_L40e"/>
    <property type="match status" value="1"/>
</dbReference>
<dbReference type="PROSITE" id="PS50053">
    <property type="entry name" value="UBIQUITIN_2"/>
    <property type="match status" value="1"/>
</dbReference>
<evidence type="ECO:0000256" key="9">
    <source>
        <dbReference type="ARBA" id="ARBA00022771"/>
    </source>
</evidence>
<comment type="similarity">
    <text evidence="3">Belongs to the RRN7/TAF1B family.</text>
</comment>
<dbReference type="InterPro" id="IPR019954">
    <property type="entry name" value="Ubiquitin_CS"/>
</dbReference>
<dbReference type="InterPro" id="IPR029071">
    <property type="entry name" value="Ubiquitin-like_domsf"/>
</dbReference>
<keyword evidence="21" id="KW-1185">Reference proteome</keyword>
<feature type="compositionally biased region" description="Low complexity" evidence="18">
    <location>
        <begin position="549"/>
        <end position="568"/>
    </location>
</feature>
<dbReference type="Pfam" id="PF20645">
    <property type="entry name" value="Rrn7_cyclin_C"/>
    <property type="match status" value="1"/>
</dbReference>
<dbReference type="Pfam" id="PF20644">
    <property type="entry name" value="Rrn7_cyclin_N"/>
    <property type="match status" value="1"/>
</dbReference>
<evidence type="ECO:0000256" key="3">
    <source>
        <dbReference type="ARBA" id="ARBA00006899"/>
    </source>
</evidence>
<evidence type="ECO:0000256" key="8">
    <source>
        <dbReference type="ARBA" id="ARBA00022723"/>
    </source>
</evidence>
<dbReference type="PROSITE" id="PS00299">
    <property type="entry name" value="UBIQUITIN_1"/>
    <property type="match status" value="1"/>
</dbReference>
<evidence type="ECO:0000256" key="2">
    <source>
        <dbReference type="ARBA" id="ARBA00004604"/>
    </source>
</evidence>
<dbReference type="Proteomes" id="UP000242791">
    <property type="component" value="Unassembled WGS sequence"/>
</dbReference>
<keyword evidence="11 20" id="KW-0689">Ribosomal protein</keyword>
<comment type="similarity">
    <text evidence="5">In the C-terminal section; belongs to the eukaryotic ribosomal protein eL40 family.</text>
</comment>
<dbReference type="InterPro" id="IPR038587">
    <property type="entry name" value="Ribosomal_eL40_sf"/>
</dbReference>
<keyword evidence="7" id="KW-1017">Isopeptide bond</keyword>
<dbReference type="OrthoDB" id="428577at2759"/>
<dbReference type="AlphaFoldDB" id="A0A1J9PWE3"/>
<dbReference type="SMART" id="SM00213">
    <property type="entry name" value="UBQ"/>
    <property type="match status" value="1"/>
</dbReference>
<feature type="compositionally biased region" description="Acidic residues" evidence="18">
    <location>
        <begin position="165"/>
        <end position="187"/>
    </location>
</feature>
<dbReference type="InterPro" id="IPR000626">
    <property type="entry name" value="Ubiquitin-like_dom"/>
</dbReference>
<evidence type="ECO:0000313" key="20">
    <source>
        <dbReference type="EMBL" id="OJD20665.1"/>
    </source>
</evidence>
<evidence type="ECO:0000256" key="13">
    <source>
        <dbReference type="ARBA" id="ARBA00023125"/>
    </source>
</evidence>
<evidence type="ECO:0000256" key="17">
    <source>
        <dbReference type="ARBA" id="ARBA00045962"/>
    </source>
</evidence>
<dbReference type="GO" id="GO:0008270">
    <property type="term" value="F:zinc ion binding"/>
    <property type="evidence" value="ECO:0007669"/>
    <property type="project" value="UniProtKB-KW"/>
</dbReference>
<keyword evidence="15" id="KW-0539">Nucleus</keyword>
<dbReference type="GO" id="GO:0042790">
    <property type="term" value="P:nucleolar large rRNA transcription by RNA polymerase I"/>
    <property type="evidence" value="ECO:0007669"/>
    <property type="project" value="TreeGrafter"/>
</dbReference>
<keyword evidence="9" id="KW-0863">Zinc-finger</keyword>
<accession>A0A1J9PWE3</accession>
<dbReference type="GO" id="GO:0005840">
    <property type="term" value="C:ribosome"/>
    <property type="evidence" value="ECO:0007669"/>
    <property type="project" value="UniProtKB-KW"/>
</dbReference>
<evidence type="ECO:0000256" key="15">
    <source>
        <dbReference type="ARBA" id="ARBA00023242"/>
    </source>
</evidence>
<comment type="similarity">
    <text evidence="4">In the N-terminal section; belongs to the ubiquitin family.</text>
</comment>
<keyword evidence="8" id="KW-0479">Metal-binding</keyword>
<gene>
    <name evidence="20" type="ORF">ACJ73_08000</name>
</gene>
<dbReference type="GO" id="GO:0003735">
    <property type="term" value="F:structural constituent of ribosome"/>
    <property type="evidence" value="ECO:0007669"/>
    <property type="project" value="InterPro"/>
</dbReference>
<feature type="compositionally biased region" description="Basic and acidic residues" evidence="18">
    <location>
        <begin position="837"/>
        <end position="857"/>
    </location>
</feature>
<evidence type="ECO:0000256" key="6">
    <source>
        <dbReference type="ARBA" id="ARBA00022490"/>
    </source>
</evidence>
<dbReference type="InterPro" id="IPR019956">
    <property type="entry name" value="Ubiquitin_dom"/>
</dbReference>
<keyword evidence="10" id="KW-0862">Zinc</keyword>
<evidence type="ECO:0000256" key="11">
    <source>
        <dbReference type="ARBA" id="ARBA00022980"/>
    </source>
</evidence>
<evidence type="ECO:0000256" key="14">
    <source>
        <dbReference type="ARBA" id="ARBA00023163"/>
    </source>
</evidence>
<keyword evidence="16" id="KW-0687">Ribonucleoprotein</keyword>
<dbReference type="GO" id="GO:0070860">
    <property type="term" value="C:RNA polymerase I core factor complex"/>
    <property type="evidence" value="ECO:0007669"/>
    <property type="project" value="InterPro"/>
</dbReference>
<feature type="compositionally biased region" description="Acidic residues" evidence="18">
    <location>
        <begin position="638"/>
        <end position="651"/>
    </location>
</feature>
<keyword evidence="13" id="KW-0238">DNA-binding</keyword>
<dbReference type="InterPro" id="IPR048538">
    <property type="entry name" value="Rrn7_cyclin_C"/>
</dbReference>
<dbReference type="SUPFAM" id="SSF54236">
    <property type="entry name" value="Ubiquitin-like"/>
    <property type="match status" value="1"/>
</dbReference>
<dbReference type="PANTHER" id="PTHR31576">
    <property type="entry name" value="TATA BOX-BINDING PROTEIN-ASSOCIATED FACTOR RNA POLYMERASE I SUBUNIT B"/>
    <property type="match status" value="1"/>
</dbReference>
<evidence type="ECO:0000256" key="1">
    <source>
        <dbReference type="ARBA" id="ARBA00004496"/>
    </source>
</evidence>
<dbReference type="Gene3D" id="3.10.20.90">
    <property type="entry name" value="Phosphatidylinositol 3-kinase Catalytic Subunit, Chain A, domain 1"/>
    <property type="match status" value="1"/>
</dbReference>